<dbReference type="EMBL" id="MU865914">
    <property type="protein sequence ID" value="KAK4455614.1"/>
    <property type="molecule type" value="Genomic_DNA"/>
</dbReference>
<accession>A0AAV9H3H5</accession>
<evidence type="ECO:0000313" key="2">
    <source>
        <dbReference type="EMBL" id="KAK4455614.1"/>
    </source>
</evidence>
<feature type="region of interest" description="Disordered" evidence="1">
    <location>
        <begin position="251"/>
        <end position="292"/>
    </location>
</feature>
<sequence length="385" mass="43701">MQGNTMKGDSELKSWRKNKKDVTQIAAAIEINENWEDALDDFKFPKLGHLRAMAILNARLRYPNGAAWKLFVRAGLAPAILMANGKRVYCRFYAFWLPEIDPEGMPKQLMNVVLDAIQVAKQLACLKAGKDTNADNIGHITTKQWRDIFQDRPVGDQYTTLLTELDNSLTKVDKEFAAHAAAMQAEFDNIRLPTYDDEKCAAEMVVGAGSLTSSGTSSSPEVEEKERGLKAVEEQVFKPTRTVEVKIAKDTDAQNPKYSPKLAEVHHVNDNDESGDERTYWEQDDSPQERRPQIVSRTIAARIIIHKAFYDITEPLIKFRNVYIPQMTASGLHNTLRPLEMQGWTVPNMYRTRSWSDFVDPVRRQVLGGEEFLAMINVDTERTVH</sequence>
<proteinExistence type="predicted"/>
<dbReference type="Proteomes" id="UP001321760">
    <property type="component" value="Unassembled WGS sequence"/>
</dbReference>
<evidence type="ECO:0000256" key="1">
    <source>
        <dbReference type="SAM" id="MobiDB-lite"/>
    </source>
</evidence>
<name>A0AAV9H3H5_9PEZI</name>
<reference evidence="2" key="1">
    <citation type="journal article" date="2023" name="Mol. Phylogenet. Evol.">
        <title>Genome-scale phylogeny and comparative genomics of the fungal order Sordariales.</title>
        <authorList>
            <person name="Hensen N."/>
            <person name="Bonometti L."/>
            <person name="Westerberg I."/>
            <person name="Brannstrom I.O."/>
            <person name="Guillou S."/>
            <person name="Cros-Aarteil S."/>
            <person name="Calhoun S."/>
            <person name="Haridas S."/>
            <person name="Kuo A."/>
            <person name="Mondo S."/>
            <person name="Pangilinan J."/>
            <person name="Riley R."/>
            <person name="LaButti K."/>
            <person name="Andreopoulos B."/>
            <person name="Lipzen A."/>
            <person name="Chen C."/>
            <person name="Yan M."/>
            <person name="Daum C."/>
            <person name="Ng V."/>
            <person name="Clum A."/>
            <person name="Steindorff A."/>
            <person name="Ohm R.A."/>
            <person name="Martin F."/>
            <person name="Silar P."/>
            <person name="Natvig D.O."/>
            <person name="Lalanne C."/>
            <person name="Gautier V."/>
            <person name="Ament-Velasquez S.L."/>
            <person name="Kruys A."/>
            <person name="Hutchinson M.I."/>
            <person name="Powell A.J."/>
            <person name="Barry K."/>
            <person name="Miller A.N."/>
            <person name="Grigoriev I.V."/>
            <person name="Debuchy R."/>
            <person name="Gladieux P."/>
            <person name="Hiltunen Thoren M."/>
            <person name="Johannesson H."/>
        </authorList>
    </citation>
    <scope>NUCLEOTIDE SEQUENCE</scope>
    <source>
        <strain evidence="2">PSN243</strain>
    </source>
</reference>
<evidence type="ECO:0000313" key="3">
    <source>
        <dbReference type="Proteomes" id="UP001321760"/>
    </source>
</evidence>
<dbReference type="AlphaFoldDB" id="A0AAV9H3H5"/>
<feature type="compositionally biased region" description="Basic and acidic residues" evidence="1">
    <location>
        <begin position="263"/>
        <end position="292"/>
    </location>
</feature>
<keyword evidence="3" id="KW-1185">Reference proteome</keyword>
<reference evidence="2" key="2">
    <citation type="submission" date="2023-05" db="EMBL/GenBank/DDBJ databases">
        <authorList>
            <consortium name="Lawrence Berkeley National Laboratory"/>
            <person name="Steindorff A."/>
            <person name="Hensen N."/>
            <person name="Bonometti L."/>
            <person name="Westerberg I."/>
            <person name="Brannstrom I.O."/>
            <person name="Guillou S."/>
            <person name="Cros-Aarteil S."/>
            <person name="Calhoun S."/>
            <person name="Haridas S."/>
            <person name="Kuo A."/>
            <person name="Mondo S."/>
            <person name="Pangilinan J."/>
            <person name="Riley R."/>
            <person name="Labutti K."/>
            <person name="Andreopoulos B."/>
            <person name="Lipzen A."/>
            <person name="Chen C."/>
            <person name="Yanf M."/>
            <person name="Daum C."/>
            <person name="Ng V."/>
            <person name="Clum A."/>
            <person name="Ohm R."/>
            <person name="Martin F."/>
            <person name="Silar P."/>
            <person name="Natvig D."/>
            <person name="Lalanne C."/>
            <person name="Gautier V."/>
            <person name="Ament-Velasquez S.L."/>
            <person name="Kruys A."/>
            <person name="Hutchinson M.I."/>
            <person name="Powell A.J."/>
            <person name="Barry K."/>
            <person name="Miller A.N."/>
            <person name="Grigoriev I.V."/>
            <person name="Debuchy R."/>
            <person name="Gladieux P."/>
            <person name="Thoren M.H."/>
            <person name="Johannesson H."/>
        </authorList>
    </citation>
    <scope>NUCLEOTIDE SEQUENCE</scope>
    <source>
        <strain evidence="2">PSN243</strain>
    </source>
</reference>
<gene>
    <name evidence="2" type="ORF">QBC34DRAFT_420384</name>
</gene>
<protein>
    <submittedName>
        <fullName evidence="2">Uncharacterized protein</fullName>
    </submittedName>
</protein>
<comment type="caution">
    <text evidence="2">The sequence shown here is derived from an EMBL/GenBank/DDBJ whole genome shotgun (WGS) entry which is preliminary data.</text>
</comment>
<organism evidence="2 3">
    <name type="scientific">Podospora aff. communis PSN243</name>
    <dbReference type="NCBI Taxonomy" id="3040156"/>
    <lineage>
        <taxon>Eukaryota</taxon>
        <taxon>Fungi</taxon>
        <taxon>Dikarya</taxon>
        <taxon>Ascomycota</taxon>
        <taxon>Pezizomycotina</taxon>
        <taxon>Sordariomycetes</taxon>
        <taxon>Sordariomycetidae</taxon>
        <taxon>Sordariales</taxon>
        <taxon>Podosporaceae</taxon>
        <taxon>Podospora</taxon>
    </lineage>
</organism>